<dbReference type="CDD" id="cd12342">
    <property type="entry name" value="RRM_Nab3p"/>
    <property type="match status" value="1"/>
</dbReference>
<dbReference type="Gene3D" id="3.30.70.330">
    <property type="match status" value="1"/>
</dbReference>
<reference evidence="4 5" key="1">
    <citation type="submission" date="2015-04" db="EMBL/GenBank/DDBJ databases">
        <authorList>
            <person name="Heijne W.H."/>
            <person name="Fedorova N.D."/>
            <person name="Nierman W.C."/>
            <person name="Vollebregt A.W."/>
            <person name="Zhao Z."/>
            <person name="Wu L."/>
            <person name="Kumar M."/>
            <person name="Stam H."/>
            <person name="van den Berg M.A."/>
            <person name="Pel H.J."/>
        </authorList>
    </citation>
    <scope>NUCLEOTIDE SEQUENCE [LARGE SCALE GENOMIC DNA]</scope>
    <source>
        <strain evidence="4 5">CBS 393.64</strain>
    </source>
</reference>
<dbReference type="PROSITE" id="PS50102">
    <property type="entry name" value="RRM"/>
    <property type="match status" value="1"/>
</dbReference>
<dbReference type="AlphaFoldDB" id="A0A0F4Z0Q5"/>
<dbReference type="Gene3D" id="3.40.50.800">
    <property type="entry name" value="Anticodon-binding domain"/>
    <property type="match status" value="1"/>
</dbReference>
<proteinExistence type="predicted"/>
<dbReference type="InterPro" id="IPR012677">
    <property type="entry name" value="Nucleotide-bd_a/b_plait_sf"/>
</dbReference>
<feature type="region of interest" description="Disordered" evidence="2">
    <location>
        <begin position="777"/>
        <end position="808"/>
    </location>
</feature>
<feature type="compositionally biased region" description="Polar residues" evidence="2">
    <location>
        <begin position="131"/>
        <end position="150"/>
    </location>
</feature>
<dbReference type="SUPFAM" id="SSF54928">
    <property type="entry name" value="RNA-binding domain, RBD"/>
    <property type="match status" value="1"/>
</dbReference>
<feature type="compositionally biased region" description="Basic and acidic residues" evidence="2">
    <location>
        <begin position="611"/>
        <end position="625"/>
    </location>
</feature>
<dbReference type="SMART" id="SM00360">
    <property type="entry name" value="RRM"/>
    <property type="match status" value="1"/>
</dbReference>
<dbReference type="SUPFAM" id="SSF52954">
    <property type="entry name" value="Class II aaRS ABD-related"/>
    <property type="match status" value="1"/>
</dbReference>
<feature type="compositionally biased region" description="Basic and acidic residues" evidence="2">
    <location>
        <begin position="586"/>
        <end position="601"/>
    </location>
</feature>
<dbReference type="PANTHER" id="PTHR23295">
    <property type="entry name" value="NUCLEAR RECEPTOR COACTIVATOR 5-RELATED"/>
    <property type="match status" value="1"/>
</dbReference>
<dbReference type="InterPro" id="IPR035979">
    <property type="entry name" value="RBD_domain_sf"/>
</dbReference>
<name>A0A0F4Z0Q5_RASE3</name>
<dbReference type="Proteomes" id="UP000053958">
    <property type="component" value="Unassembled WGS sequence"/>
</dbReference>
<accession>A0A0F4Z0Q5</accession>
<evidence type="ECO:0000313" key="5">
    <source>
        <dbReference type="Proteomes" id="UP000053958"/>
    </source>
</evidence>
<feature type="domain" description="RRM" evidence="3">
    <location>
        <begin position="456"/>
        <end position="527"/>
    </location>
</feature>
<evidence type="ECO:0000256" key="1">
    <source>
        <dbReference type="PROSITE-ProRule" id="PRU00176"/>
    </source>
</evidence>
<feature type="compositionally biased region" description="Pro residues" evidence="2">
    <location>
        <begin position="164"/>
        <end position="174"/>
    </location>
</feature>
<evidence type="ECO:0000256" key="2">
    <source>
        <dbReference type="SAM" id="MobiDB-lite"/>
    </source>
</evidence>
<feature type="compositionally biased region" description="Low complexity" evidence="2">
    <location>
        <begin position="789"/>
        <end position="808"/>
    </location>
</feature>
<dbReference type="InterPro" id="IPR036621">
    <property type="entry name" value="Anticodon-bd_dom_sf"/>
</dbReference>
<sequence>MTPSPPDEAIHIRGKTLTPESPRPLHVPEPSNIPLLQNQMDPAFDDTATHEAETPEPSEDHMQLYQRAPEDGSFPGLVNGGNNHDGGATGGGNDEVDVDHGVGSGPVQGQKTGSFHSEPLQMDGSDRSIHTNETCLSTAAFSSNDASSAMSEPAVQPALTTLPSDPPQPPPPPLDQHQATFHNPSQASHAALDSAPYQLGSFANEVDTATGPKSTQPTAPGDDLQVGDGSKDTAPSAAEDGVDFQNLLDNLTPSASAAPSDPAVAATASSPAGDSTLPQSAADSSLPTPAGLPPRPPPQEKHSIHPNYAPSDDIRSYHQLPSQNTNTSATASYAPQQSNNYQTNNAGLSQLVAAAPGTAPGTSSGANGLPPPPGATFQQQQQQQQQSQQSPVTPQEASTQSSQKGTRLERYNGRQSQAGDDEAPWPPEIQKKYDEFLHDERVYVTEGHWDRFPPGSRLFVGNLPTERVTKRDLFHVFHKYGKLAQISIKQAYGFIQFFDANSCYEALQAEQGGVVRGRKIHLEISKPQRNSRQGPPPPEPPRASASRRSRSPEYGRGGTGGGRSTRSQGGDRLDRSYDSGRPPFSDFRDEPGPRRRDDYRPPRSPSPRGFRGREEYRPRDRSPDRYRRRSRSPYGRDRRYRSPSPRGRAGYDSDSDLPFPRRAPRDVPDVQIIVLDDVERNFIFHVESAFKNRGLRIDVLMLPPRVSLSATVQRQINEGVLAVVKLSRSNQYSGKIPLQVFDRSGGAGNVRFNEYSELELSVAAEMAVHAQSLQRPGVNPPVYPPNPAFPAASQFPQAQPQPQTAVPALSNPSQIAQLISSLDGPTLQSLLGALQQAQTAPQPTQQPFPATQTGNPVDLASLLSNATRQQNQMPPVQSQPPSQPIPAQPFGMPVQQQQNASVVPDPNLISLLAKGLGGGKPPQNQAAVAPQVQNIVNQLAKWKQ</sequence>
<feature type="compositionally biased region" description="Gly residues" evidence="2">
    <location>
        <begin position="83"/>
        <end position="93"/>
    </location>
</feature>
<dbReference type="GeneID" id="25314383"/>
<gene>
    <name evidence="4" type="ORF">T310_2032</name>
</gene>
<dbReference type="RefSeq" id="XP_013330552.1">
    <property type="nucleotide sequence ID" value="XM_013475098.1"/>
</dbReference>
<dbReference type="OrthoDB" id="10044938at2759"/>
<feature type="compositionally biased region" description="Basic and acidic residues" evidence="2">
    <location>
        <begin position="569"/>
        <end position="578"/>
    </location>
</feature>
<dbReference type="InterPro" id="IPR000504">
    <property type="entry name" value="RRM_dom"/>
</dbReference>
<feature type="compositionally biased region" description="Polar residues" evidence="2">
    <location>
        <begin position="319"/>
        <end position="348"/>
    </location>
</feature>
<comment type="caution">
    <text evidence="4">The sequence shown here is derived from an EMBL/GenBank/DDBJ whole genome shotgun (WGS) entry which is preliminary data.</text>
</comment>
<organism evidence="4 5">
    <name type="scientific">Rasamsonia emersonii (strain ATCC 16479 / CBS 393.64 / IMI 116815)</name>
    <dbReference type="NCBI Taxonomy" id="1408163"/>
    <lineage>
        <taxon>Eukaryota</taxon>
        <taxon>Fungi</taxon>
        <taxon>Dikarya</taxon>
        <taxon>Ascomycota</taxon>
        <taxon>Pezizomycotina</taxon>
        <taxon>Eurotiomycetes</taxon>
        <taxon>Eurotiomycetidae</taxon>
        <taxon>Eurotiales</taxon>
        <taxon>Trichocomaceae</taxon>
        <taxon>Rasamsonia</taxon>
    </lineage>
</organism>
<dbReference type="Pfam" id="PF00076">
    <property type="entry name" value="RRM_1"/>
    <property type="match status" value="1"/>
</dbReference>
<feature type="compositionally biased region" description="Polar residues" evidence="2">
    <location>
        <begin position="177"/>
        <end position="188"/>
    </location>
</feature>
<feature type="compositionally biased region" description="Polar residues" evidence="2">
    <location>
        <begin position="391"/>
        <end position="405"/>
    </location>
</feature>
<keyword evidence="5" id="KW-1185">Reference proteome</keyword>
<evidence type="ECO:0000259" key="3">
    <source>
        <dbReference type="PROSITE" id="PS50102"/>
    </source>
</evidence>
<feature type="region of interest" description="Disordered" evidence="2">
    <location>
        <begin position="1"/>
        <end position="427"/>
    </location>
</feature>
<dbReference type="GO" id="GO:0003723">
    <property type="term" value="F:RNA binding"/>
    <property type="evidence" value="ECO:0007669"/>
    <property type="project" value="UniProtKB-UniRule"/>
</dbReference>
<feature type="region of interest" description="Disordered" evidence="2">
    <location>
        <begin position="835"/>
        <end position="900"/>
    </location>
</feature>
<protein>
    <submittedName>
        <fullName evidence="4">Arginine/serine-rich splicing factor</fullName>
    </submittedName>
</protein>
<feature type="compositionally biased region" description="Low complexity" evidence="2">
    <location>
        <begin position="835"/>
        <end position="852"/>
    </location>
</feature>
<dbReference type="EMBL" id="LASV01000081">
    <property type="protein sequence ID" value="KKA23940.1"/>
    <property type="molecule type" value="Genomic_DNA"/>
</dbReference>
<feature type="compositionally biased region" description="Pro residues" evidence="2">
    <location>
        <begin position="778"/>
        <end position="788"/>
    </location>
</feature>
<feature type="compositionally biased region" description="Basic and acidic residues" evidence="2">
    <location>
        <begin position="47"/>
        <end position="62"/>
    </location>
</feature>
<keyword evidence="1" id="KW-0694">RNA-binding</keyword>
<feature type="compositionally biased region" description="Pro residues" evidence="2">
    <location>
        <begin position="877"/>
        <end position="887"/>
    </location>
</feature>
<feature type="compositionally biased region" description="Low complexity" evidence="2">
    <location>
        <begin position="253"/>
        <end position="272"/>
    </location>
</feature>
<dbReference type="InterPro" id="IPR052600">
    <property type="entry name" value="Nuc_rcpt_coact/corep"/>
</dbReference>
<evidence type="ECO:0000313" key="4">
    <source>
        <dbReference type="EMBL" id="KKA23940.1"/>
    </source>
</evidence>
<dbReference type="InterPro" id="IPR034167">
    <property type="entry name" value="Nab3_RRM"/>
</dbReference>
<dbReference type="PANTHER" id="PTHR23295:SF6">
    <property type="entry name" value="NEOSIN, ISOFORM A"/>
    <property type="match status" value="1"/>
</dbReference>
<feature type="compositionally biased region" description="Low complexity" evidence="2">
    <location>
        <begin position="378"/>
        <end position="390"/>
    </location>
</feature>
<feature type="region of interest" description="Disordered" evidence="2">
    <location>
        <begin position="524"/>
        <end position="663"/>
    </location>
</feature>
<feature type="compositionally biased region" description="Polar residues" evidence="2">
    <location>
        <begin position="276"/>
        <end position="286"/>
    </location>
</feature>
<dbReference type="STRING" id="1408163.A0A0F4Z0Q5"/>